<dbReference type="GO" id="GO:0008667">
    <property type="term" value="F:2,3-dihydro-2,3-dihydroxybenzoate dehydrogenase activity"/>
    <property type="evidence" value="ECO:0007669"/>
    <property type="project" value="UniProtKB-EC"/>
</dbReference>
<proteinExistence type="inferred from homology"/>
<dbReference type="EMBL" id="MLJW01000424">
    <property type="protein sequence ID" value="OIQ87411.1"/>
    <property type="molecule type" value="Genomic_DNA"/>
</dbReference>
<keyword evidence="2 3" id="KW-0560">Oxidoreductase</keyword>
<comment type="similarity">
    <text evidence="1">Belongs to the short-chain dehydrogenases/reductases (SDR) family.</text>
</comment>
<dbReference type="InterPro" id="IPR036291">
    <property type="entry name" value="NAD(P)-bd_dom_sf"/>
</dbReference>
<dbReference type="PANTHER" id="PTHR24320:SF148">
    <property type="entry name" value="NAD(P)-BINDING ROSSMANN-FOLD SUPERFAMILY PROTEIN"/>
    <property type="match status" value="1"/>
</dbReference>
<dbReference type="AlphaFoldDB" id="A0A1J5RCM4"/>
<comment type="caution">
    <text evidence="3">The sequence shown here is derived from an EMBL/GenBank/DDBJ whole genome shotgun (WGS) entry which is preliminary data.</text>
</comment>
<dbReference type="FunFam" id="3.40.50.720:FF:000594">
    <property type="entry name" value="Short-chain oxidoreductase"/>
    <property type="match status" value="1"/>
</dbReference>
<gene>
    <name evidence="3" type="primary">entA_2</name>
    <name evidence="3" type="ORF">GALL_307450</name>
</gene>
<dbReference type="Gene3D" id="3.40.50.720">
    <property type="entry name" value="NAD(P)-binding Rossmann-like Domain"/>
    <property type="match status" value="1"/>
</dbReference>
<reference evidence="3" key="1">
    <citation type="submission" date="2016-10" db="EMBL/GenBank/DDBJ databases">
        <title>Sequence of Gallionella enrichment culture.</title>
        <authorList>
            <person name="Poehlein A."/>
            <person name="Muehling M."/>
            <person name="Daniel R."/>
        </authorList>
    </citation>
    <scope>NUCLEOTIDE SEQUENCE</scope>
</reference>
<dbReference type="InterPro" id="IPR002347">
    <property type="entry name" value="SDR_fam"/>
</dbReference>
<dbReference type="Pfam" id="PF00106">
    <property type="entry name" value="adh_short"/>
    <property type="match status" value="1"/>
</dbReference>
<organism evidence="3">
    <name type="scientific">mine drainage metagenome</name>
    <dbReference type="NCBI Taxonomy" id="410659"/>
    <lineage>
        <taxon>unclassified sequences</taxon>
        <taxon>metagenomes</taxon>
        <taxon>ecological metagenomes</taxon>
    </lineage>
</organism>
<protein>
    <submittedName>
        <fullName evidence="3">2,3-dihydro-2,3-dihydroxybenzoate dehydrogenase</fullName>
        <ecNumber evidence="3">1.3.1.28</ecNumber>
    </submittedName>
</protein>
<accession>A0A1J5RCM4</accession>
<dbReference type="PANTHER" id="PTHR24320">
    <property type="entry name" value="RETINOL DEHYDROGENASE"/>
    <property type="match status" value="1"/>
</dbReference>
<evidence type="ECO:0000256" key="1">
    <source>
        <dbReference type="ARBA" id="ARBA00006484"/>
    </source>
</evidence>
<evidence type="ECO:0000313" key="3">
    <source>
        <dbReference type="EMBL" id="OIQ87411.1"/>
    </source>
</evidence>
<dbReference type="EC" id="1.3.1.28" evidence="3"/>
<evidence type="ECO:0000256" key="2">
    <source>
        <dbReference type="ARBA" id="ARBA00023002"/>
    </source>
</evidence>
<sequence>MTTSQTPIGSGFGKASTADEVIAGIDLTGKTAIVTGGYSGLGLETVRVFLAAGARVIVPTRDVGRAKAALTKFAAAEIWPMDLLDPASIDAFVQRFLAEGTPLHILVNSAGIMALPELTLDGRGHELQFATNHLGHFQLTLRLWPALQAAHGARVVAVSSLGHRFSPVVFDDIDFRHRPYSPFAAYAQSKTANALFAVELDKRGMPDGIRAFAVHPGGIVETNLGKHIDPAMLRDLGAIDAEGKAIIAPERGFKTPSMGAATQVWCATSPQLIDRGGVYCEDCDVSAPLAPPEGEYLLGDTLGQGGVFPHAVDPVAAEKLWTLSEDLTGVRFPA</sequence>
<dbReference type="PRINTS" id="PR00081">
    <property type="entry name" value="GDHRDH"/>
</dbReference>
<dbReference type="SUPFAM" id="SSF51735">
    <property type="entry name" value="NAD(P)-binding Rossmann-fold domains"/>
    <property type="match status" value="1"/>
</dbReference>
<name>A0A1J5RCM4_9ZZZZ</name>